<dbReference type="Pfam" id="PF00126">
    <property type="entry name" value="HTH_1"/>
    <property type="match status" value="1"/>
</dbReference>
<dbReference type="InterPro" id="IPR005119">
    <property type="entry name" value="LysR_subst-bd"/>
</dbReference>
<comment type="similarity">
    <text evidence="1">Belongs to the LysR transcriptional regulatory family.</text>
</comment>
<keyword evidence="4" id="KW-0804">Transcription</keyword>
<dbReference type="InterPro" id="IPR036390">
    <property type="entry name" value="WH_DNA-bd_sf"/>
</dbReference>
<evidence type="ECO:0000313" key="6">
    <source>
        <dbReference type="EMBL" id="UWX05480.1"/>
    </source>
</evidence>
<dbReference type="SUPFAM" id="SSF53850">
    <property type="entry name" value="Periplasmic binding protein-like II"/>
    <property type="match status" value="1"/>
</dbReference>
<evidence type="ECO:0000256" key="4">
    <source>
        <dbReference type="ARBA" id="ARBA00023163"/>
    </source>
</evidence>
<proteinExistence type="inferred from homology"/>
<dbReference type="RefSeq" id="WP_334315062.1">
    <property type="nucleotide sequence ID" value="NZ_CP065938.1"/>
</dbReference>
<organism evidence="6 7">
    <name type="scientific">Taurinivorans muris</name>
    <dbReference type="NCBI Taxonomy" id="2787751"/>
    <lineage>
        <taxon>Bacteria</taxon>
        <taxon>Pseudomonadati</taxon>
        <taxon>Thermodesulfobacteriota</taxon>
        <taxon>Desulfovibrionia</taxon>
        <taxon>Desulfovibrionales</taxon>
        <taxon>Desulfovibrionaceae</taxon>
        <taxon>Taurinivorans</taxon>
    </lineage>
</organism>
<dbReference type="PANTHER" id="PTHR30346">
    <property type="entry name" value="TRANSCRIPTIONAL DUAL REGULATOR HCAR-RELATED"/>
    <property type="match status" value="1"/>
</dbReference>
<feature type="domain" description="HTH lysR-type" evidence="5">
    <location>
        <begin position="1"/>
        <end position="58"/>
    </location>
</feature>
<evidence type="ECO:0000256" key="1">
    <source>
        <dbReference type="ARBA" id="ARBA00009437"/>
    </source>
</evidence>
<dbReference type="Proteomes" id="UP001058120">
    <property type="component" value="Chromosome"/>
</dbReference>
<name>A0ABY5XZY6_9BACT</name>
<dbReference type="Gene3D" id="1.10.10.10">
    <property type="entry name" value="Winged helix-like DNA-binding domain superfamily/Winged helix DNA-binding domain"/>
    <property type="match status" value="1"/>
</dbReference>
<keyword evidence="3" id="KW-0238">DNA-binding</keyword>
<evidence type="ECO:0000259" key="5">
    <source>
        <dbReference type="PROSITE" id="PS50931"/>
    </source>
</evidence>
<evidence type="ECO:0000256" key="2">
    <source>
        <dbReference type="ARBA" id="ARBA00023015"/>
    </source>
</evidence>
<keyword evidence="7" id="KW-1185">Reference proteome</keyword>
<dbReference type="CDD" id="cd05466">
    <property type="entry name" value="PBP2_LTTR_substrate"/>
    <property type="match status" value="1"/>
</dbReference>
<dbReference type="EMBL" id="CP065938">
    <property type="protein sequence ID" value="UWX05480.1"/>
    <property type="molecule type" value="Genomic_DNA"/>
</dbReference>
<gene>
    <name evidence="6" type="ORF">JBF11_08530</name>
</gene>
<dbReference type="PANTHER" id="PTHR30346:SF28">
    <property type="entry name" value="HTH-TYPE TRANSCRIPTIONAL REGULATOR CYNR"/>
    <property type="match status" value="1"/>
</dbReference>
<protein>
    <submittedName>
        <fullName evidence="6">LysR family transcriptional regulator</fullName>
    </submittedName>
</protein>
<dbReference type="PRINTS" id="PR00039">
    <property type="entry name" value="HTHLYSR"/>
</dbReference>
<evidence type="ECO:0000256" key="3">
    <source>
        <dbReference type="ARBA" id="ARBA00023125"/>
    </source>
</evidence>
<evidence type="ECO:0000313" key="7">
    <source>
        <dbReference type="Proteomes" id="UP001058120"/>
    </source>
</evidence>
<keyword evidence="2" id="KW-0805">Transcription regulation</keyword>
<dbReference type="Gene3D" id="3.40.190.290">
    <property type="match status" value="1"/>
</dbReference>
<accession>A0ABY5XZY6</accession>
<dbReference type="PROSITE" id="PS50931">
    <property type="entry name" value="HTH_LYSR"/>
    <property type="match status" value="1"/>
</dbReference>
<reference evidence="6" key="1">
    <citation type="submission" date="2020-12" db="EMBL/GenBank/DDBJ databases">
        <title>Taurinivorans muris gen. nov., sp. nov., fundamental and realized metabolic niche of a ubiquitous sulfidogenic bacterium in the murine intestine.</title>
        <authorList>
            <person name="Ye H."/>
            <person name="Hanson B.T."/>
            <person name="Loy A."/>
        </authorList>
    </citation>
    <scope>NUCLEOTIDE SEQUENCE</scope>
    <source>
        <strain evidence="6">LT0009</strain>
    </source>
</reference>
<dbReference type="InterPro" id="IPR000847">
    <property type="entry name" value="LysR_HTH_N"/>
</dbReference>
<sequence>MNLTQLRAIVYIDIYKSLSKSAAKLFISQASLSIAIKKLEEELGCEIIKRSPIGVHLTEKGKEILKHAQVICTEIDAITNMNKNGTPQNINISVGVSSYLCNMIATRAMLKTNASTPELNIKINDIRTSASNIFEVISGKFDLALLQFGRIGKNILLPATIENINIKTHYLASDSINVAVPKTHPLAAGTTCTLEELTKYPYITSKDTEEDAFYFYLKENGYDRRILQVNHILNHNIATSTNGFWVGTHTGMVKMRADMKSDIHLLNIEDCEFRYDIMYICKNSTLLTPMAEFVETIRQEAEILIKTDQSCAPA</sequence>
<dbReference type="InterPro" id="IPR036388">
    <property type="entry name" value="WH-like_DNA-bd_sf"/>
</dbReference>
<dbReference type="Pfam" id="PF03466">
    <property type="entry name" value="LysR_substrate"/>
    <property type="match status" value="1"/>
</dbReference>
<dbReference type="SUPFAM" id="SSF46785">
    <property type="entry name" value="Winged helix' DNA-binding domain"/>
    <property type="match status" value="1"/>
</dbReference>